<dbReference type="Proteomes" id="UP001501442">
    <property type="component" value="Unassembled WGS sequence"/>
</dbReference>
<protein>
    <submittedName>
        <fullName evidence="8">RNA polymerase sigma factor</fullName>
    </submittedName>
</protein>
<evidence type="ECO:0000256" key="3">
    <source>
        <dbReference type="ARBA" id="ARBA00023082"/>
    </source>
</evidence>
<dbReference type="InterPro" id="IPR013325">
    <property type="entry name" value="RNA_pol_sigma_r2"/>
</dbReference>
<dbReference type="CDD" id="cd06171">
    <property type="entry name" value="Sigma70_r4"/>
    <property type="match status" value="1"/>
</dbReference>
<dbReference type="InterPro" id="IPR036388">
    <property type="entry name" value="WH-like_DNA-bd_sf"/>
</dbReference>
<dbReference type="SUPFAM" id="SSF88946">
    <property type="entry name" value="Sigma2 domain of RNA polymerase sigma factors"/>
    <property type="match status" value="1"/>
</dbReference>
<comment type="similarity">
    <text evidence="1">Belongs to the sigma-70 factor family. ECF subfamily.</text>
</comment>
<organism evidence="8 9">
    <name type="scientific">Actinoallomurus vinaceus</name>
    <dbReference type="NCBI Taxonomy" id="1080074"/>
    <lineage>
        <taxon>Bacteria</taxon>
        <taxon>Bacillati</taxon>
        <taxon>Actinomycetota</taxon>
        <taxon>Actinomycetes</taxon>
        <taxon>Streptosporangiales</taxon>
        <taxon>Thermomonosporaceae</taxon>
        <taxon>Actinoallomurus</taxon>
    </lineage>
</organism>
<dbReference type="SUPFAM" id="SSF88659">
    <property type="entry name" value="Sigma3 and sigma4 domains of RNA polymerase sigma factors"/>
    <property type="match status" value="1"/>
</dbReference>
<dbReference type="Gene3D" id="1.10.1740.10">
    <property type="match status" value="1"/>
</dbReference>
<proteinExistence type="inferred from homology"/>
<dbReference type="InterPro" id="IPR039425">
    <property type="entry name" value="RNA_pol_sigma-70-like"/>
</dbReference>
<name>A0ABP8URI0_9ACTN</name>
<dbReference type="Pfam" id="PF08281">
    <property type="entry name" value="Sigma70_r4_2"/>
    <property type="match status" value="1"/>
</dbReference>
<dbReference type="InterPro" id="IPR014284">
    <property type="entry name" value="RNA_pol_sigma-70_dom"/>
</dbReference>
<evidence type="ECO:0000259" key="7">
    <source>
        <dbReference type="PROSITE" id="PS00622"/>
    </source>
</evidence>
<dbReference type="Pfam" id="PF04542">
    <property type="entry name" value="Sigma70_r2"/>
    <property type="match status" value="1"/>
</dbReference>
<evidence type="ECO:0000256" key="4">
    <source>
        <dbReference type="ARBA" id="ARBA00023125"/>
    </source>
</evidence>
<evidence type="ECO:0000256" key="2">
    <source>
        <dbReference type="ARBA" id="ARBA00023015"/>
    </source>
</evidence>
<keyword evidence="3" id="KW-0731">Sigma factor</keyword>
<dbReference type="RefSeq" id="WP_345440763.1">
    <property type="nucleotide sequence ID" value="NZ_BAABHK010000020.1"/>
</dbReference>
<dbReference type="NCBIfam" id="TIGR02937">
    <property type="entry name" value="sigma70-ECF"/>
    <property type="match status" value="1"/>
</dbReference>
<sequence>MRAEAGAETDAEVIEASLREPERFADLYDRHHQTIHRYLARRLGRDEADDLMAETFLIAFRQRDRYDLTCANARPWLYGIATHLVGRHHRAEDRFWRLIARTGVDPAIESPSERVTERVTAQGMRRELAAALARLPRGQRDVLLLTAAGGLSAEEIASALGVAKGTVHSRLNRARKKTRDALGGTDPRVVGEGVHP</sequence>
<dbReference type="Gene3D" id="1.10.10.10">
    <property type="entry name" value="Winged helix-like DNA-binding domain superfamily/Winged helix DNA-binding domain"/>
    <property type="match status" value="1"/>
</dbReference>
<accession>A0ABP8URI0</accession>
<keyword evidence="4" id="KW-0238">DNA-binding</keyword>
<feature type="domain" description="HTH luxR-type" evidence="7">
    <location>
        <begin position="150"/>
        <end position="177"/>
    </location>
</feature>
<dbReference type="EMBL" id="BAABHK010000020">
    <property type="protein sequence ID" value="GAA4637609.1"/>
    <property type="molecule type" value="Genomic_DNA"/>
</dbReference>
<keyword evidence="9" id="KW-1185">Reference proteome</keyword>
<keyword evidence="5" id="KW-0804">Transcription</keyword>
<evidence type="ECO:0000313" key="8">
    <source>
        <dbReference type="EMBL" id="GAA4637609.1"/>
    </source>
</evidence>
<dbReference type="PROSITE" id="PS00622">
    <property type="entry name" value="HTH_LUXR_1"/>
    <property type="match status" value="1"/>
</dbReference>
<dbReference type="PANTHER" id="PTHR43133:SF8">
    <property type="entry name" value="RNA POLYMERASE SIGMA FACTOR HI_1459-RELATED"/>
    <property type="match status" value="1"/>
</dbReference>
<feature type="region of interest" description="Disordered" evidence="6">
    <location>
        <begin position="173"/>
        <end position="196"/>
    </location>
</feature>
<dbReference type="InterPro" id="IPR007627">
    <property type="entry name" value="RNA_pol_sigma70_r2"/>
</dbReference>
<evidence type="ECO:0000256" key="6">
    <source>
        <dbReference type="SAM" id="MobiDB-lite"/>
    </source>
</evidence>
<dbReference type="PANTHER" id="PTHR43133">
    <property type="entry name" value="RNA POLYMERASE ECF-TYPE SIGMA FACTO"/>
    <property type="match status" value="1"/>
</dbReference>
<evidence type="ECO:0000256" key="5">
    <source>
        <dbReference type="ARBA" id="ARBA00023163"/>
    </source>
</evidence>
<reference evidence="9" key="1">
    <citation type="journal article" date="2019" name="Int. J. Syst. Evol. Microbiol.">
        <title>The Global Catalogue of Microorganisms (GCM) 10K type strain sequencing project: providing services to taxonomists for standard genome sequencing and annotation.</title>
        <authorList>
            <consortium name="The Broad Institute Genomics Platform"/>
            <consortium name="The Broad Institute Genome Sequencing Center for Infectious Disease"/>
            <person name="Wu L."/>
            <person name="Ma J."/>
        </authorList>
    </citation>
    <scope>NUCLEOTIDE SEQUENCE [LARGE SCALE GENOMIC DNA]</scope>
    <source>
        <strain evidence="9">JCM 17939</strain>
    </source>
</reference>
<dbReference type="InterPro" id="IPR000792">
    <property type="entry name" value="Tscrpt_reg_LuxR_C"/>
</dbReference>
<comment type="caution">
    <text evidence="8">The sequence shown here is derived from an EMBL/GenBank/DDBJ whole genome shotgun (WGS) entry which is preliminary data.</text>
</comment>
<gene>
    <name evidence="8" type="ORF">GCM10023196_092090</name>
</gene>
<dbReference type="InterPro" id="IPR013324">
    <property type="entry name" value="RNA_pol_sigma_r3/r4-like"/>
</dbReference>
<keyword evidence="2" id="KW-0805">Transcription regulation</keyword>
<evidence type="ECO:0000313" key="9">
    <source>
        <dbReference type="Proteomes" id="UP001501442"/>
    </source>
</evidence>
<dbReference type="InterPro" id="IPR013249">
    <property type="entry name" value="RNA_pol_sigma70_r4_t2"/>
</dbReference>
<evidence type="ECO:0000256" key="1">
    <source>
        <dbReference type="ARBA" id="ARBA00010641"/>
    </source>
</evidence>